<evidence type="ECO:0000256" key="2">
    <source>
        <dbReference type="ARBA" id="ARBA00022723"/>
    </source>
</evidence>
<dbReference type="InterPro" id="IPR009045">
    <property type="entry name" value="Zn_M74/Hedgehog-like"/>
</dbReference>
<evidence type="ECO:0000256" key="5">
    <source>
        <dbReference type="ARBA" id="ARBA00022801"/>
    </source>
</evidence>
<dbReference type="GO" id="GO:0004252">
    <property type="term" value="F:serine-type endopeptidase activity"/>
    <property type="evidence" value="ECO:0007669"/>
    <property type="project" value="InterPro"/>
</dbReference>
<dbReference type="GO" id="GO:0030288">
    <property type="term" value="C:outer membrane-bounded periplasmic space"/>
    <property type="evidence" value="ECO:0007669"/>
    <property type="project" value="InterPro"/>
</dbReference>
<keyword evidence="5" id="KW-0378">Hydrolase</keyword>
<dbReference type="Gene3D" id="3.30.1380.10">
    <property type="match status" value="1"/>
</dbReference>
<evidence type="ECO:0000256" key="3">
    <source>
        <dbReference type="ARBA" id="ARBA00022729"/>
    </source>
</evidence>
<evidence type="ECO:0000256" key="7">
    <source>
        <dbReference type="ARBA" id="ARBA00023049"/>
    </source>
</evidence>
<keyword evidence="6" id="KW-0862">Zinc</keyword>
<keyword evidence="9" id="KW-1185">Reference proteome</keyword>
<protein>
    <submittedName>
        <fullName evidence="8">Penicillin-insensitive murein endopeptidase</fullName>
    </submittedName>
</protein>
<proteinExistence type="predicted"/>
<accession>A0A2S9XDU6</accession>
<keyword evidence="7" id="KW-0482">Metalloprotease</keyword>
<gene>
    <name evidence="8" type="ORF">ENSA5_59490</name>
</gene>
<dbReference type="EMBL" id="PVNK01000261">
    <property type="protein sequence ID" value="PRP91036.1"/>
    <property type="molecule type" value="Genomic_DNA"/>
</dbReference>
<dbReference type="InterPro" id="IPR005073">
    <property type="entry name" value="Peptidase_M74"/>
</dbReference>
<keyword evidence="4" id="KW-0574">Periplasm</keyword>
<dbReference type="Pfam" id="PF03411">
    <property type="entry name" value="Peptidase_M74"/>
    <property type="match status" value="1"/>
</dbReference>
<keyword evidence="1" id="KW-0645">Protease</keyword>
<evidence type="ECO:0000256" key="6">
    <source>
        <dbReference type="ARBA" id="ARBA00022833"/>
    </source>
</evidence>
<evidence type="ECO:0000256" key="1">
    <source>
        <dbReference type="ARBA" id="ARBA00022670"/>
    </source>
</evidence>
<dbReference type="GO" id="GO:0008237">
    <property type="term" value="F:metallopeptidase activity"/>
    <property type="evidence" value="ECO:0007669"/>
    <property type="project" value="UniProtKB-KW"/>
</dbReference>
<dbReference type="GO" id="GO:0006508">
    <property type="term" value="P:proteolysis"/>
    <property type="evidence" value="ECO:0007669"/>
    <property type="project" value="UniProtKB-KW"/>
</dbReference>
<dbReference type="SUPFAM" id="SSF55166">
    <property type="entry name" value="Hedgehog/DD-peptidase"/>
    <property type="match status" value="1"/>
</dbReference>
<comment type="caution">
    <text evidence="8">The sequence shown here is derived from an EMBL/GenBank/DDBJ whole genome shotgun (WGS) entry which is preliminary data.</text>
</comment>
<evidence type="ECO:0000256" key="4">
    <source>
        <dbReference type="ARBA" id="ARBA00022764"/>
    </source>
</evidence>
<dbReference type="Proteomes" id="UP000237968">
    <property type="component" value="Unassembled WGS sequence"/>
</dbReference>
<reference evidence="8 9" key="1">
    <citation type="submission" date="2018-03" db="EMBL/GenBank/DDBJ databases">
        <title>Draft Genome Sequences of the Obligatory Marine Myxobacteria Enhygromyxa salina SWB005.</title>
        <authorList>
            <person name="Poehlein A."/>
            <person name="Moghaddam J.A."/>
            <person name="Harms H."/>
            <person name="Alanjari M."/>
            <person name="Koenig G.M."/>
            <person name="Daniel R."/>
            <person name="Schaeberle T.F."/>
        </authorList>
    </citation>
    <scope>NUCLEOTIDE SEQUENCE [LARGE SCALE GENOMIC DNA]</scope>
    <source>
        <strain evidence="8 9">SWB005</strain>
    </source>
</reference>
<sequence>MAGMAAMATFAGALGCASPGYWTDYTSVSVGQAAGGHIHRPVAMPRRGTGYKVPQTWRERGNQWGTEELVALIERAAAKVRAQRRVTLGVADLSPKRGGKTMWHSSHQSGRDVDLIFYSVDERGRVLPPPEVEMVHYDGDGEPFVPAYMRATGYEEPTWAERRFDEARNWALVEALLSDRAVRVQWIFVSTKLERRLISWAERHDRPRWLIEYGRQVMKQPSARAPHDDHFHVRLYCSRADRELGCVDTGPIWQHEKKTYKYAGPERYEPTVTKALLSRPLFFLHG</sequence>
<evidence type="ECO:0000313" key="9">
    <source>
        <dbReference type="Proteomes" id="UP000237968"/>
    </source>
</evidence>
<keyword evidence="3" id="KW-0732">Signal</keyword>
<organism evidence="8 9">
    <name type="scientific">Enhygromyxa salina</name>
    <dbReference type="NCBI Taxonomy" id="215803"/>
    <lineage>
        <taxon>Bacteria</taxon>
        <taxon>Pseudomonadati</taxon>
        <taxon>Myxococcota</taxon>
        <taxon>Polyangia</taxon>
        <taxon>Nannocystales</taxon>
        <taxon>Nannocystaceae</taxon>
        <taxon>Enhygromyxa</taxon>
    </lineage>
</organism>
<keyword evidence="2" id="KW-0479">Metal-binding</keyword>
<evidence type="ECO:0000313" key="8">
    <source>
        <dbReference type="EMBL" id="PRP91036.1"/>
    </source>
</evidence>
<dbReference type="AlphaFoldDB" id="A0A2S9XDU6"/>
<dbReference type="GO" id="GO:0046872">
    <property type="term" value="F:metal ion binding"/>
    <property type="evidence" value="ECO:0007669"/>
    <property type="project" value="UniProtKB-KW"/>
</dbReference>
<name>A0A2S9XDU6_9BACT</name>